<evidence type="ECO:0000256" key="1">
    <source>
        <dbReference type="SAM" id="MobiDB-lite"/>
    </source>
</evidence>
<keyword evidence="2" id="KW-0472">Membrane</keyword>
<feature type="compositionally biased region" description="Polar residues" evidence="1">
    <location>
        <begin position="482"/>
        <end position="513"/>
    </location>
</feature>
<dbReference type="InterPro" id="IPR011050">
    <property type="entry name" value="Pectin_lyase_fold/virulence"/>
</dbReference>
<dbReference type="EMBL" id="VSSQ01000019">
    <property type="protein sequence ID" value="MPL62880.1"/>
    <property type="molecule type" value="Genomic_DNA"/>
</dbReference>
<dbReference type="InterPro" id="IPR006626">
    <property type="entry name" value="PbH1"/>
</dbReference>
<organism evidence="3">
    <name type="scientific">bioreactor metagenome</name>
    <dbReference type="NCBI Taxonomy" id="1076179"/>
    <lineage>
        <taxon>unclassified sequences</taxon>
        <taxon>metagenomes</taxon>
        <taxon>ecological metagenomes</taxon>
    </lineage>
</organism>
<sequence length="595" mass="65055">MNKKNNIIFTIIIIFLILFSINLISAKTINIEDSSNYGSISNSYDNSTNISNNSPNSAINENIQRIIDNSNDGDTINFKGDKYNNLTLIINKKLNIISTVNTKIENSNPNNSLNTIFLINSSAIGTNITGFNFENIYGNIITINNYKTTTKSVKIFNNLFNSCEESSIYLINSININIYENEFKNSFNGVYLKDCENILIKNNTFQNNQNSGIYLNNNIENVSINWNVFNNNLYGLIINSENNDNLNINQNTIVYSIINGILFEENFKTNDNFYQVNISLNAIFGSGDRNIYAGPCDCPNILLGANWMGSNDLSMAALCPLTEVTLLQAKLTKDSFGKFSVSIYLGRKKITDIPPIEVKFRLNGNDLVSTQLINGTAYVDYSEKLINLLEQDNTITARVTLDTYTINILTKDLKEEYENFINEGNGQGNGEESGQSNGTGNGTGNGNGTGSGIGNETGNSTGGGTENGTGSGDGVQPESGDGTDTGSESENVQNNDNKINQENSNKEYSNTPKESSKPITAKAGMTPGENSKNIESANSKSGGGSSGGDSDNKASEISIVQDTPKTNDIYYLPIVAIFFLILIGSLIYNKKTKFR</sequence>
<reference evidence="3" key="1">
    <citation type="submission" date="2019-08" db="EMBL/GenBank/DDBJ databases">
        <authorList>
            <person name="Kucharzyk K."/>
            <person name="Murdoch R.W."/>
            <person name="Higgins S."/>
            <person name="Loffler F."/>
        </authorList>
    </citation>
    <scope>NUCLEOTIDE SEQUENCE</scope>
</reference>
<evidence type="ECO:0008006" key="4">
    <source>
        <dbReference type="Google" id="ProtNLM"/>
    </source>
</evidence>
<dbReference type="SUPFAM" id="SSF51126">
    <property type="entry name" value="Pectin lyase-like"/>
    <property type="match status" value="1"/>
</dbReference>
<feature type="region of interest" description="Disordered" evidence="1">
    <location>
        <begin position="421"/>
        <end position="554"/>
    </location>
</feature>
<accession>A0A644T7T3</accession>
<protein>
    <recommendedName>
        <fullName evidence="4">Right handed beta helix domain-containing protein</fullName>
    </recommendedName>
</protein>
<dbReference type="AlphaFoldDB" id="A0A644T7T3"/>
<evidence type="ECO:0000256" key="2">
    <source>
        <dbReference type="SAM" id="Phobius"/>
    </source>
</evidence>
<comment type="caution">
    <text evidence="3">The sequence shown here is derived from an EMBL/GenBank/DDBJ whole genome shotgun (WGS) entry which is preliminary data.</text>
</comment>
<keyword evidence="2" id="KW-1133">Transmembrane helix</keyword>
<dbReference type="SMART" id="SM00710">
    <property type="entry name" value="PbH1"/>
    <property type="match status" value="4"/>
</dbReference>
<evidence type="ECO:0000313" key="3">
    <source>
        <dbReference type="EMBL" id="MPL62880.1"/>
    </source>
</evidence>
<keyword evidence="2" id="KW-0812">Transmembrane</keyword>
<feature type="compositionally biased region" description="Gly residues" evidence="1">
    <location>
        <begin position="425"/>
        <end position="473"/>
    </location>
</feature>
<name>A0A644T7T3_9ZZZZ</name>
<gene>
    <name evidence="3" type="ORF">SDC9_08500</name>
</gene>
<proteinExistence type="predicted"/>
<feature type="transmembrane region" description="Helical" evidence="2">
    <location>
        <begin position="569"/>
        <end position="588"/>
    </location>
</feature>